<evidence type="ECO:0000256" key="5">
    <source>
        <dbReference type="ARBA" id="ARBA00022692"/>
    </source>
</evidence>
<feature type="transmembrane region" description="Helical" evidence="8">
    <location>
        <begin position="209"/>
        <end position="230"/>
    </location>
</feature>
<reference evidence="10" key="1">
    <citation type="submission" date="2018-06" db="EMBL/GenBank/DDBJ databases">
        <authorList>
            <person name="Zhirakovskaya E."/>
        </authorList>
    </citation>
    <scope>NUCLEOTIDE SEQUENCE</scope>
</reference>
<dbReference type="InterPro" id="IPR011701">
    <property type="entry name" value="MFS"/>
</dbReference>
<evidence type="ECO:0000256" key="1">
    <source>
        <dbReference type="ARBA" id="ARBA00004651"/>
    </source>
</evidence>
<dbReference type="GO" id="GO:1990961">
    <property type="term" value="P:xenobiotic detoxification by transmembrane export across the plasma membrane"/>
    <property type="evidence" value="ECO:0007669"/>
    <property type="project" value="InterPro"/>
</dbReference>
<keyword evidence="4" id="KW-1003">Cell membrane</keyword>
<feature type="transmembrane region" description="Helical" evidence="8">
    <location>
        <begin position="344"/>
        <end position="365"/>
    </location>
</feature>
<dbReference type="PANTHER" id="PTHR23502:SF132">
    <property type="entry name" value="POLYAMINE TRANSPORTER 2-RELATED"/>
    <property type="match status" value="1"/>
</dbReference>
<dbReference type="CDD" id="cd17320">
    <property type="entry name" value="MFS_MdfA_MDR_like"/>
    <property type="match status" value="1"/>
</dbReference>
<keyword evidence="6 8" id="KW-1133">Transmembrane helix</keyword>
<feature type="transmembrane region" description="Helical" evidence="8">
    <location>
        <begin position="280"/>
        <end position="301"/>
    </location>
</feature>
<keyword evidence="5 8" id="KW-0812">Transmembrane</keyword>
<dbReference type="PROSITE" id="PS50850">
    <property type="entry name" value="MFS"/>
    <property type="match status" value="1"/>
</dbReference>
<evidence type="ECO:0000256" key="3">
    <source>
        <dbReference type="ARBA" id="ARBA00022448"/>
    </source>
</evidence>
<keyword evidence="3" id="KW-0813">Transport</keyword>
<organism evidence="10">
    <name type="scientific">hydrothermal vent metagenome</name>
    <dbReference type="NCBI Taxonomy" id="652676"/>
    <lineage>
        <taxon>unclassified sequences</taxon>
        <taxon>metagenomes</taxon>
        <taxon>ecological metagenomes</taxon>
    </lineage>
</organism>
<dbReference type="Gene3D" id="1.20.1720.10">
    <property type="entry name" value="Multidrug resistance protein D"/>
    <property type="match status" value="1"/>
</dbReference>
<dbReference type="GO" id="GO:0042910">
    <property type="term" value="F:xenobiotic transmembrane transporter activity"/>
    <property type="evidence" value="ECO:0007669"/>
    <property type="project" value="InterPro"/>
</dbReference>
<feature type="domain" description="Major facilitator superfamily (MFS) profile" evidence="9">
    <location>
        <begin position="10"/>
        <end position="400"/>
    </location>
</feature>
<evidence type="ECO:0000313" key="10">
    <source>
        <dbReference type="EMBL" id="VAW66706.1"/>
    </source>
</evidence>
<feature type="transmembrane region" description="Helical" evidence="8">
    <location>
        <begin position="371"/>
        <end position="392"/>
    </location>
</feature>
<evidence type="ECO:0000256" key="4">
    <source>
        <dbReference type="ARBA" id="ARBA00022475"/>
    </source>
</evidence>
<feature type="transmembrane region" description="Helical" evidence="8">
    <location>
        <begin position="165"/>
        <end position="188"/>
    </location>
</feature>
<feature type="transmembrane region" description="Helical" evidence="8">
    <location>
        <begin position="45"/>
        <end position="64"/>
    </location>
</feature>
<keyword evidence="7 8" id="KW-0472">Membrane</keyword>
<dbReference type="NCBIfam" id="TIGR00710">
    <property type="entry name" value="efflux_Bcr_CflA"/>
    <property type="match status" value="1"/>
</dbReference>
<feature type="transmembrane region" description="Helical" evidence="8">
    <location>
        <begin position="101"/>
        <end position="122"/>
    </location>
</feature>
<dbReference type="SUPFAM" id="SSF103473">
    <property type="entry name" value="MFS general substrate transporter"/>
    <property type="match status" value="1"/>
</dbReference>
<proteinExistence type="inferred from homology"/>
<dbReference type="AlphaFoldDB" id="A0A3B0YEF0"/>
<dbReference type="EMBL" id="UOFH01000355">
    <property type="protein sequence ID" value="VAW66706.1"/>
    <property type="molecule type" value="Genomic_DNA"/>
</dbReference>
<sequence>MRINNNATGLIFIVAFLSMLGPFSIDTYLPAFPAIEGAFSVNRVQLSQTIAWYMVATAVSTLFWGPLSDRLGRRPVVILTLVLYVLASLSCALAANYTDFLMSRVFQGMAASGGLVTGRAIIRDTYDSEHSHRAMSYVLMLFALAPAIAPIIGGWLHDAYGWRSIFYFLSVYGFIMLLVSALFLNETLENSKRRSFHPLYVMGVYTKTLLNIEFLLLVMSLGVSFAGLFIYIAGSPTLMFELLGLQSDDFAVQFVPMTAGIIAGSYFSGKLANHWSRRKIINLAFCIMLVAVVVNILQASLMQANLFFVIAPIVIYAFGVAISMPAFGILAIDQFPRNKGAASAVQSFLQIIVSALVAGVFLGVAGESLSGFALGQMVLLVTALLLWCAYCFNLKKNELM</sequence>
<feature type="transmembrane region" description="Helical" evidence="8">
    <location>
        <begin position="307"/>
        <end position="332"/>
    </location>
</feature>
<evidence type="ECO:0000256" key="2">
    <source>
        <dbReference type="ARBA" id="ARBA00006236"/>
    </source>
</evidence>
<protein>
    <submittedName>
        <fullName evidence="10">Multidrug resistance transporter, Bcr/CflA family</fullName>
    </submittedName>
</protein>
<feature type="transmembrane region" description="Helical" evidence="8">
    <location>
        <begin position="134"/>
        <end position="153"/>
    </location>
</feature>
<dbReference type="GO" id="GO:0015385">
    <property type="term" value="F:sodium:proton antiporter activity"/>
    <property type="evidence" value="ECO:0007669"/>
    <property type="project" value="TreeGrafter"/>
</dbReference>
<dbReference type="InterPro" id="IPR004812">
    <property type="entry name" value="Efflux_drug-R_Bcr/CmlA"/>
</dbReference>
<dbReference type="Pfam" id="PF07690">
    <property type="entry name" value="MFS_1"/>
    <property type="match status" value="1"/>
</dbReference>
<comment type="similarity">
    <text evidence="2">Belongs to the major facilitator superfamily. Bcr/CmlA family.</text>
</comment>
<dbReference type="GO" id="GO:0005886">
    <property type="term" value="C:plasma membrane"/>
    <property type="evidence" value="ECO:0007669"/>
    <property type="project" value="UniProtKB-SubCell"/>
</dbReference>
<comment type="subcellular location">
    <subcellularLocation>
        <location evidence="1">Cell membrane</location>
        <topology evidence="1">Multi-pass membrane protein</topology>
    </subcellularLocation>
</comment>
<feature type="transmembrane region" description="Helical" evidence="8">
    <location>
        <begin position="76"/>
        <end position="95"/>
    </location>
</feature>
<accession>A0A3B0YEF0</accession>
<feature type="transmembrane region" description="Helical" evidence="8">
    <location>
        <begin position="250"/>
        <end position="268"/>
    </location>
</feature>
<dbReference type="InterPro" id="IPR036259">
    <property type="entry name" value="MFS_trans_sf"/>
</dbReference>
<evidence type="ECO:0000256" key="6">
    <source>
        <dbReference type="ARBA" id="ARBA00022989"/>
    </source>
</evidence>
<evidence type="ECO:0000259" key="9">
    <source>
        <dbReference type="PROSITE" id="PS50850"/>
    </source>
</evidence>
<name>A0A3B0YEF0_9ZZZZ</name>
<dbReference type="PANTHER" id="PTHR23502">
    <property type="entry name" value="MAJOR FACILITATOR SUPERFAMILY"/>
    <property type="match status" value="1"/>
</dbReference>
<evidence type="ECO:0000256" key="8">
    <source>
        <dbReference type="SAM" id="Phobius"/>
    </source>
</evidence>
<evidence type="ECO:0000256" key="7">
    <source>
        <dbReference type="ARBA" id="ARBA00023136"/>
    </source>
</evidence>
<gene>
    <name evidence="10" type="ORF">MNBD_GAMMA08-2517</name>
</gene>
<feature type="transmembrane region" description="Helical" evidence="8">
    <location>
        <begin position="7"/>
        <end position="25"/>
    </location>
</feature>
<dbReference type="InterPro" id="IPR020846">
    <property type="entry name" value="MFS_dom"/>
</dbReference>